<evidence type="ECO:0000313" key="3">
    <source>
        <dbReference type="Proteomes" id="UP001054902"/>
    </source>
</evidence>
<accession>A0AAD3CY10</accession>
<gene>
    <name evidence="2" type="ORF">CTEN210_10573</name>
</gene>
<name>A0AAD3CY10_9STRA</name>
<keyword evidence="1" id="KW-0732">Signal</keyword>
<protein>
    <submittedName>
        <fullName evidence="2">Uncharacterized protein</fullName>
    </submittedName>
</protein>
<organism evidence="2 3">
    <name type="scientific">Chaetoceros tenuissimus</name>
    <dbReference type="NCBI Taxonomy" id="426638"/>
    <lineage>
        <taxon>Eukaryota</taxon>
        <taxon>Sar</taxon>
        <taxon>Stramenopiles</taxon>
        <taxon>Ochrophyta</taxon>
        <taxon>Bacillariophyta</taxon>
        <taxon>Coscinodiscophyceae</taxon>
        <taxon>Chaetocerotophycidae</taxon>
        <taxon>Chaetocerotales</taxon>
        <taxon>Chaetocerotaceae</taxon>
        <taxon>Chaetoceros</taxon>
    </lineage>
</organism>
<dbReference type="AlphaFoldDB" id="A0AAD3CY10"/>
<dbReference type="Proteomes" id="UP001054902">
    <property type="component" value="Unassembled WGS sequence"/>
</dbReference>
<comment type="caution">
    <text evidence="2">The sequence shown here is derived from an EMBL/GenBank/DDBJ whole genome shotgun (WGS) entry which is preliminary data.</text>
</comment>
<feature type="chain" id="PRO_5042093642" evidence="1">
    <location>
        <begin position="20"/>
        <end position="241"/>
    </location>
</feature>
<evidence type="ECO:0000313" key="2">
    <source>
        <dbReference type="EMBL" id="GFH54097.1"/>
    </source>
</evidence>
<feature type="signal peptide" evidence="1">
    <location>
        <begin position="1"/>
        <end position="19"/>
    </location>
</feature>
<reference evidence="2 3" key="1">
    <citation type="journal article" date="2021" name="Sci. Rep.">
        <title>The genome of the diatom Chaetoceros tenuissimus carries an ancient integrated fragment of an extant virus.</title>
        <authorList>
            <person name="Hongo Y."/>
            <person name="Kimura K."/>
            <person name="Takaki Y."/>
            <person name="Yoshida Y."/>
            <person name="Baba S."/>
            <person name="Kobayashi G."/>
            <person name="Nagasaki K."/>
            <person name="Hano T."/>
            <person name="Tomaru Y."/>
        </authorList>
    </citation>
    <scope>NUCLEOTIDE SEQUENCE [LARGE SCALE GENOMIC DNA]</scope>
    <source>
        <strain evidence="2 3">NIES-3715</strain>
    </source>
</reference>
<sequence length="241" mass="26142">MRVLSLLALVSLGFDSSQAFTTNNVPRQLSRLSSTQLQALTHKDIINRARKAVGQPEIEDEPQIFDKDMLADMQAALLILEKRVKQGPGCLSQEEILDLESLTGKIVTEMYDYNKQSIKPAQAAPSSPASSSETTAEDILIARRNAAPGGEAKPLVADLPAAIGPSDPEYNSEEGSEFDGTGGLGLAKGTANTYVIEGMDEMTGEEYRKALQESVIARQEARRKVTIRGNMASQNYLDNLK</sequence>
<evidence type="ECO:0000256" key="1">
    <source>
        <dbReference type="SAM" id="SignalP"/>
    </source>
</evidence>
<proteinExistence type="predicted"/>
<keyword evidence="3" id="KW-1185">Reference proteome</keyword>
<dbReference type="EMBL" id="BLLK01000047">
    <property type="protein sequence ID" value="GFH54097.1"/>
    <property type="molecule type" value="Genomic_DNA"/>
</dbReference>